<evidence type="ECO:0000313" key="3">
    <source>
        <dbReference type="Proteomes" id="UP001066276"/>
    </source>
</evidence>
<dbReference type="Proteomes" id="UP001066276">
    <property type="component" value="Chromosome 1_2"/>
</dbReference>
<feature type="compositionally biased region" description="Basic and acidic residues" evidence="1">
    <location>
        <begin position="106"/>
        <end position="116"/>
    </location>
</feature>
<name>A0AAV7WEB8_PLEWA</name>
<dbReference type="EMBL" id="JANPWB010000002">
    <property type="protein sequence ID" value="KAJ1210645.1"/>
    <property type="molecule type" value="Genomic_DNA"/>
</dbReference>
<evidence type="ECO:0000313" key="2">
    <source>
        <dbReference type="EMBL" id="KAJ1210645.1"/>
    </source>
</evidence>
<reference evidence="2" key="1">
    <citation type="journal article" date="2022" name="bioRxiv">
        <title>Sequencing and chromosome-scale assembly of the giantPleurodeles waltlgenome.</title>
        <authorList>
            <person name="Brown T."/>
            <person name="Elewa A."/>
            <person name="Iarovenko S."/>
            <person name="Subramanian E."/>
            <person name="Araus A.J."/>
            <person name="Petzold A."/>
            <person name="Susuki M."/>
            <person name="Suzuki K.-i.T."/>
            <person name="Hayashi T."/>
            <person name="Toyoda A."/>
            <person name="Oliveira C."/>
            <person name="Osipova E."/>
            <person name="Leigh N.D."/>
            <person name="Simon A."/>
            <person name="Yun M.H."/>
        </authorList>
    </citation>
    <scope>NUCLEOTIDE SEQUENCE</scope>
    <source>
        <strain evidence="2">20211129_DDA</strain>
        <tissue evidence="2">Liver</tissue>
    </source>
</reference>
<keyword evidence="3" id="KW-1185">Reference proteome</keyword>
<proteinExistence type="predicted"/>
<sequence length="116" mass="11537">MDTGAGLVSPAGQNGINGVGLYGAGTPKLNAKGPVGLAGAPPPGAMLWNMANMALFNAAGSVPGAEKAGYPELNPDSNPEYPDAPEKSDDSEAPPPRRPTAPAKIAESKAEETPSG</sequence>
<accession>A0AAV7WEB8</accession>
<feature type="region of interest" description="Disordered" evidence="1">
    <location>
        <begin position="1"/>
        <end position="34"/>
    </location>
</feature>
<organism evidence="2 3">
    <name type="scientific">Pleurodeles waltl</name>
    <name type="common">Iberian ribbed newt</name>
    <dbReference type="NCBI Taxonomy" id="8319"/>
    <lineage>
        <taxon>Eukaryota</taxon>
        <taxon>Metazoa</taxon>
        <taxon>Chordata</taxon>
        <taxon>Craniata</taxon>
        <taxon>Vertebrata</taxon>
        <taxon>Euteleostomi</taxon>
        <taxon>Amphibia</taxon>
        <taxon>Batrachia</taxon>
        <taxon>Caudata</taxon>
        <taxon>Salamandroidea</taxon>
        <taxon>Salamandridae</taxon>
        <taxon>Pleurodelinae</taxon>
        <taxon>Pleurodeles</taxon>
    </lineage>
</organism>
<feature type="region of interest" description="Disordered" evidence="1">
    <location>
        <begin position="62"/>
        <end position="116"/>
    </location>
</feature>
<comment type="caution">
    <text evidence="2">The sequence shown here is derived from an EMBL/GenBank/DDBJ whole genome shotgun (WGS) entry which is preliminary data.</text>
</comment>
<evidence type="ECO:0000256" key="1">
    <source>
        <dbReference type="SAM" id="MobiDB-lite"/>
    </source>
</evidence>
<protein>
    <submittedName>
        <fullName evidence="2">Uncharacterized protein</fullName>
    </submittedName>
</protein>
<gene>
    <name evidence="2" type="ORF">NDU88_006007</name>
</gene>
<dbReference type="AlphaFoldDB" id="A0AAV7WEB8"/>